<sequence>MANGLWEFDLRRSALTASSPADARCRSRGVAPQAPPLFRSKPSVTRPGAAATPARVTDTDTAQRCVPAPAVVDRRGCQVVGKGSRGRQREKARLVVNLTQ</sequence>
<feature type="region of interest" description="Disordered" evidence="1">
    <location>
        <begin position="17"/>
        <end position="62"/>
    </location>
</feature>
<evidence type="ECO:0000313" key="3">
    <source>
        <dbReference type="Proteomes" id="UP000324091"/>
    </source>
</evidence>
<dbReference type="EMBL" id="RHFK02000005">
    <property type="protein sequence ID" value="TWW75948.1"/>
    <property type="molecule type" value="Genomic_DNA"/>
</dbReference>
<reference evidence="2 3" key="1">
    <citation type="submission" date="2019-04" db="EMBL/GenBank/DDBJ databases">
        <title>Chromosome genome assembly for Takifugu flavidus.</title>
        <authorList>
            <person name="Xiao S."/>
        </authorList>
    </citation>
    <scope>NUCLEOTIDE SEQUENCE [LARGE SCALE GENOMIC DNA]</scope>
    <source>
        <strain evidence="2">HTHZ2018</strain>
        <tissue evidence="2">Muscle</tissue>
    </source>
</reference>
<gene>
    <name evidence="2" type="ORF">D4764_13G0006100</name>
</gene>
<comment type="caution">
    <text evidence="2">The sequence shown here is derived from an EMBL/GenBank/DDBJ whole genome shotgun (WGS) entry which is preliminary data.</text>
</comment>
<evidence type="ECO:0000256" key="1">
    <source>
        <dbReference type="SAM" id="MobiDB-lite"/>
    </source>
</evidence>
<organism evidence="2 3">
    <name type="scientific">Takifugu flavidus</name>
    <name type="common">sansaifugu</name>
    <dbReference type="NCBI Taxonomy" id="433684"/>
    <lineage>
        <taxon>Eukaryota</taxon>
        <taxon>Metazoa</taxon>
        <taxon>Chordata</taxon>
        <taxon>Craniata</taxon>
        <taxon>Vertebrata</taxon>
        <taxon>Euteleostomi</taxon>
        <taxon>Actinopterygii</taxon>
        <taxon>Neopterygii</taxon>
        <taxon>Teleostei</taxon>
        <taxon>Neoteleostei</taxon>
        <taxon>Acanthomorphata</taxon>
        <taxon>Eupercaria</taxon>
        <taxon>Tetraodontiformes</taxon>
        <taxon>Tetradontoidea</taxon>
        <taxon>Tetraodontidae</taxon>
        <taxon>Takifugu</taxon>
    </lineage>
</organism>
<evidence type="ECO:0000313" key="2">
    <source>
        <dbReference type="EMBL" id="TWW75948.1"/>
    </source>
</evidence>
<feature type="non-terminal residue" evidence="2">
    <location>
        <position position="100"/>
    </location>
</feature>
<keyword evidence="3" id="KW-1185">Reference proteome</keyword>
<accession>A0A5C6PB53</accession>
<dbReference type="AlphaFoldDB" id="A0A5C6PB53"/>
<protein>
    <submittedName>
        <fullName evidence="2">Uncharacterized protein</fullName>
    </submittedName>
</protein>
<proteinExistence type="predicted"/>
<name>A0A5C6PB53_9TELE</name>
<dbReference type="Proteomes" id="UP000324091">
    <property type="component" value="Chromosome 13"/>
</dbReference>